<proteinExistence type="predicted"/>
<evidence type="ECO:0000313" key="2">
    <source>
        <dbReference type="Proteomes" id="UP000036681"/>
    </source>
</evidence>
<evidence type="ECO:0000313" key="3">
    <source>
        <dbReference type="WBParaSite" id="ALUE_0002313701-mRNA-1"/>
    </source>
</evidence>
<dbReference type="Proteomes" id="UP000036681">
    <property type="component" value="Unplaced"/>
</dbReference>
<organism evidence="2 3">
    <name type="scientific">Ascaris lumbricoides</name>
    <name type="common">Giant roundworm</name>
    <dbReference type="NCBI Taxonomy" id="6252"/>
    <lineage>
        <taxon>Eukaryota</taxon>
        <taxon>Metazoa</taxon>
        <taxon>Ecdysozoa</taxon>
        <taxon>Nematoda</taxon>
        <taxon>Chromadorea</taxon>
        <taxon>Rhabditida</taxon>
        <taxon>Spirurina</taxon>
        <taxon>Ascaridomorpha</taxon>
        <taxon>Ascaridoidea</taxon>
        <taxon>Ascarididae</taxon>
        <taxon>Ascaris</taxon>
    </lineage>
</organism>
<dbReference type="WBParaSite" id="ALUE_0002313701-mRNA-1">
    <property type="protein sequence ID" value="ALUE_0002313701-mRNA-1"/>
    <property type="gene ID" value="ALUE_0002313701"/>
</dbReference>
<sequence length="161" mass="17489">MLQEEKGISVGRVGGVGMEALITGPKYHLILMWMDVIFTEKVDHYGAVLKDAFLELLIAGTTPDWIGRPPIPDKLESPLIERIEATVPCSSPSAQESAESSPEKFIEESQVAEGGESEADDERSRSPCRLPSQPPRQSPLIARVTQRVVSSEESAKSVAST</sequence>
<protein>
    <submittedName>
        <fullName evidence="3">Uncharacterized protein</fullName>
    </submittedName>
</protein>
<evidence type="ECO:0000256" key="1">
    <source>
        <dbReference type="SAM" id="MobiDB-lite"/>
    </source>
</evidence>
<feature type="region of interest" description="Disordered" evidence="1">
    <location>
        <begin position="87"/>
        <end position="161"/>
    </location>
</feature>
<name>A0A0M3IWK9_ASCLU</name>
<keyword evidence="2" id="KW-1185">Reference proteome</keyword>
<dbReference type="AlphaFoldDB" id="A0A0M3IWK9"/>
<reference evidence="3" key="1">
    <citation type="submission" date="2017-02" db="UniProtKB">
        <authorList>
            <consortium name="WormBaseParasite"/>
        </authorList>
    </citation>
    <scope>IDENTIFICATION</scope>
</reference>
<accession>A0A0M3IWK9</accession>
<feature type="compositionally biased region" description="Low complexity" evidence="1">
    <location>
        <begin position="90"/>
        <end position="100"/>
    </location>
</feature>
<feature type="compositionally biased region" description="Low complexity" evidence="1">
    <location>
        <begin position="148"/>
        <end position="161"/>
    </location>
</feature>